<organism evidence="1 2">
    <name type="scientific">Dioscorea alata</name>
    <name type="common">Purple yam</name>
    <dbReference type="NCBI Taxonomy" id="55571"/>
    <lineage>
        <taxon>Eukaryota</taxon>
        <taxon>Viridiplantae</taxon>
        <taxon>Streptophyta</taxon>
        <taxon>Embryophyta</taxon>
        <taxon>Tracheophyta</taxon>
        <taxon>Spermatophyta</taxon>
        <taxon>Magnoliopsida</taxon>
        <taxon>Liliopsida</taxon>
        <taxon>Dioscoreales</taxon>
        <taxon>Dioscoreaceae</taxon>
        <taxon>Dioscorea</taxon>
    </lineage>
</organism>
<keyword evidence="2" id="KW-1185">Reference proteome</keyword>
<sequence>MVTSEITEEDDDEYSCWYQMKMVEVELQKTRIREIIAYQKYMYRMSASLQSSSSVSSSASFSASEGSFSSSIGRSSSSLTELMKARGNSLQRLFSMDKNMPFASDYDSMFQTGIPIHFDQDLCDHHLDVSAAAYRYLTSLSFLESIRTSEERVTIAGGPIDLTSWSPIRPFRISHNSEAPAFRRGFFRNGWLHSVRKHLLTSRRRRLLKKSSSFMALPATRLARWRWRGGFSKWTWIGFRFCLRLRRLRILVCRKKF</sequence>
<comment type="caution">
    <text evidence="1">The sequence shown here is derived from an EMBL/GenBank/DDBJ whole genome shotgun (WGS) entry which is preliminary data.</text>
</comment>
<protein>
    <submittedName>
        <fullName evidence="1">Uncharacterized protein</fullName>
    </submittedName>
</protein>
<accession>A0ACB7U9U9</accession>
<name>A0ACB7U9U9_DIOAL</name>
<evidence type="ECO:0000313" key="2">
    <source>
        <dbReference type="Proteomes" id="UP000827976"/>
    </source>
</evidence>
<proteinExistence type="predicted"/>
<gene>
    <name evidence="1" type="ORF">IHE45_18G119400</name>
</gene>
<evidence type="ECO:0000313" key="1">
    <source>
        <dbReference type="EMBL" id="KAH7657109.1"/>
    </source>
</evidence>
<dbReference type="EMBL" id="CM037028">
    <property type="protein sequence ID" value="KAH7657109.1"/>
    <property type="molecule type" value="Genomic_DNA"/>
</dbReference>
<reference evidence="2" key="1">
    <citation type="journal article" date="2022" name="Nat. Commun.">
        <title>Chromosome evolution and the genetic basis of agronomically important traits in greater yam.</title>
        <authorList>
            <person name="Bredeson J.V."/>
            <person name="Lyons J.B."/>
            <person name="Oniyinde I.O."/>
            <person name="Okereke N.R."/>
            <person name="Kolade O."/>
            <person name="Nnabue I."/>
            <person name="Nwadili C.O."/>
            <person name="Hribova E."/>
            <person name="Parker M."/>
            <person name="Nwogha J."/>
            <person name="Shu S."/>
            <person name="Carlson J."/>
            <person name="Kariba R."/>
            <person name="Muthemba S."/>
            <person name="Knop K."/>
            <person name="Barton G.J."/>
            <person name="Sherwood A.V."/>
            <person name="Lopez-Montes A."/>
            <person name="Asiedu R."/>
            <person name="Jamnadass R."/>
            <person name="Muchugi A."/>
            <person name="Goodstein D."/>
            <person name="Egesi C.N."/>
            <person name="Featherston J."/>
            <person name="Asfaw A."/>
            <person name="Simpson G.G."/>
            <person name="Dolezel J."/>
            <person name="Hendre P.S."/>
            <person name="Van Deynze A."/>
            <person name="Kumar P.L."/>
            <person name="Obidiegwu J.E."/>
            <person name="Bhattacharjee R."/>
            <person name="Rokhsar D.S."/>
        </authorList>
    </citation>
    <scope>NUCLEOTIDE SEQUENCE [LARGE SCALE GENOMIC DNA]</scope>
    <source>
        <strain evidence="2">cv. TDa95/00328</strain>
    </source>
</reference>
<dbReference type="Proteomes" id="UP000827976">
    <property type="component" value="Chromosome 18"/>
</dbReference>